<dbReference type="Gene3D" id="2.170.130.10">
    <property type="entry name" value="TonB-dependent receptor, plug domain"/>
    <property type="match status" value="1"/>
</dbReference>
<dbReference type="InterPro" id="IPR036942">
    <property type="entry name" value="Beta-barrel_TonB_sf"/>
</dbReference>
<reference evidence="12 13" key="1">
    <citation type="submission" date="2013-11" db="EMBL/GenBank/DDBJ databases">
        <title>Single cell genomics of uncultured Tannerella BU063 (oral taxon 286).</title>
        <authorList>
            <person name="Beall C.J."/>
            <person name="Campbell A.G."/>
            <person name="Griffen A.L."/>
            <person name="Podar M."/>
            <person name="Leys E.J."/>
        </authorList>
    </citation>
    <scope>NUCLEOTIDE SEQUENCE [LARGE SCALE GENOMIC DNA]</scope>
    <source>
        <strain evidence="12">Cell 5</strain>
    </source>
</reference>
<dbReference type="Pfam" id="PF13715">
    <property type="entry name" value="CarbopepD_reg_2"/>
    <property type="match status" value="1"/>
</dbReference>
<dbReference type="InterPro" id="IPR037066">
    <property type="entry name" value="Plug_dom_sf"/>
</dbReference>
<protein>
    <submittedName>
        <fullName evidence="12">TonB-denpendent receptor</fullName>
    </submittedName>
</protein>
<keyword evidence="12" id="KW-0675">Receptor</keyword>
<sequence length="1079" mass="120788">MCLVVGIMWASAQTQRVTGTVISEEDGLPVIGASVLVKGTHVGTITDMDGKFVMTDVPSSAKLLVVSYIGMRTQEVAVAPTLRIVLKPATEMIDEVVVVAYGTQKRQSVVGAQSSVSSKDLEKRPITNVTSALSGAASGVQVTTSTGQPGESSTLRIRGFGSINASSAPLYVVDGAIYNGALGDIAPADIQSISILKDAASTALYGSSAGNGVILITTKSGMGARDGKPKFTFTMNQGATRRGQADYEKVGAMDHYTMRWQQWFNQEKYSNGRSDDLAGKLAAYYVYRDLRYNPYAGLKSVYEENPETGEITMTNNPHQGWDTYPAIVTPDGKLNPEINGLLWGDDMDWEKALFRTGYRSEYSLSGGLNTDKMKSFMSISYLGEEGYKRHTSFQRFSGRGNLSYDVNKWFSIGSNVSFSRVHNTAPKTASDSYSSNPFYFKRNIAPIYPIHRHKADGSYELDEQGNKIYDHNYLRPYNGGFNPVQEGELDHSTFDRDAITSRSFAEFTFIPELKLRTNLSYDLVRGLSKKRYNNIMGDQPAGYLQISDYRYSTITFNQLLSYKKSFGLHNFDAMLGHEIYWLQMQSTDMRKKGMGILGIDEMPNLSTPVRITSGTDTYSKEGYFGRVNYDLDSRYNLSLSYRRDGTSRMAPDKRWGNFWSFGAGWNLAQEAFAKKDWLDELKLRASIGQTGNDLISWASDSDEDSYYAYRTLYQLGYNNGDYPGVRLVELGNSNLRWETQTSTDIAVEFGVFNRLRGTVEFFNKESKDLIFGYPLPESSGAKSINRNIGKVRNYGLEFELQGTLVSTKDFKWNLSLNGTILKNKIVRLPDENRKDGIEFKYKKYEEGRSVYDFYLNEWIGVDPKDGMAMYRLDTEKYADYADPSKPNFVGVGKEGEAATWTKDARFARKHFCGTAIPDIYGGFGTRAEWKGFDAEILFSYQLGGKTYDTGYQDLMGRSLNGGRAMHKDMERAWKNPGDQTDVPRLDAGNAGRYDAERSDRFLISSDALMLKSINVGYTFPRMWVKKLGVDELRLSVAAENLFLLSARKGLNPMMNYSGVTATAFYDYAKTLTSSISIKF</sequence>
<dbReference type="SUPFAM" id="SSF49464">
    <property type="entry name" value="Carboxypeptidase regulatory domain-like"/>
    <property type="match status" value="1"/>
</dbReference>
<evidence type="ECO:0000256" key="2">
    <source>
        <dbReference type="ARBA" id="ARBA00022448"/>
    </source>
</evidence>
<proteinExistence type="inferred from homology"/>
<dbReference type="InterPro" id="IPR023997">
    <property type="entry name" value="TonB-dep_OMP_SusC/RagA_CS"/>
</dbReference>
<dbReference type="InterPro" id="IPR012910">
    <property type="entry name" value="Plug_dom"/>
</dbReference>
<dbReference type="EMBL" id="AYYC01000568">
    <property type="protein sequence ID" value="ETK05141.1"/>
    <property type="molecule type" value="Genomic_DNA"/>
</dbReference>
<dbReference type="Proteomes" id="UP000018872">
    <property type="component" value="Unassembled WGS sequence"/>
</dbReference>
<dbReference type="InterPro" id="IPR008969">
    <property type="entry name" value="CarboxyPept-like_regulatory"/>
</dbReference>
<dbReference type="Gene3D" id="2.60.40.1120">
    <property type="entry name" value="Carboxypeptidase-like, regulatory domain"/>
    <property type="match status" value="1"/>
</dbReference>
<dbReference type="PROSITE" id="PS52016">
    <property type="entry name" value="TONB_DEPENDENT_REC_3"/>
    <property type="match status" value="1"/>
</dbReference>
<evidence type="ECO:0000313" key="12">
    <source>
        <dbReference type="EMBL" id="ETK05141.1"/>
    </source>
</evidence>
<evidence type="ECO:0000256" key="7">
    <source>
        <dbReference type="ARBA" id="ARBA00023237"/>
    </source>
</evidence>
<dbReference type="SUPFAM" id="SSF56935">
    <property type="entry name" value="Porins"/>
    <property type="match status" value="1"/>
</dbReference>
<keyword evidence="2 8" id="KW-0813">Transport</keyword>
<evidence type="ECO:0000259" key="11">
    <source>
        <dbReference type="Pfam" id="PF07715"/>
    </source>
</evidence>
<dbReference type="InterPro" id="IPR039426">
    <property type="entry name" value="TonB-dep_rcpt-like"/>
</dbReference>
<dbReference type="Pfam" id="PF00593">
    <property type="entry name" value="TonB_dep_Rec_b-barrel"/>
    <property type="match status" value="1"/>
</dbReference>
<keyword evidence="5 9" id="KW-0798">TonB box</keyword>
<organism evidence="12 13">
    <name type="scientific">Tannerella sp. oral taxon BU063 isolate Cell 5</name>
    <dbReference type="NCBI Taxonomy" id="1410950"/>
    <lineage>
        <taxon>Bacteria</taxon>
        <taxon>Pseudomonadati</taxon>
        <taxon>Bacteroidota</taxon>
        <taxon>Bacteroidia</taxon>
        <taxon>Bacteroidales</taxon>
        <taxon>Tannerellaceae</taxon>
        <taxon>Tannerella</taxon>
    </lineage>
</organism>
<evidence type="ECO:0000256" key="5">
    <source>
        <dbReference type="ARBA" id="ARBA00023077"/>
    </source>
</evidence>
<name>W2CF93_9BACT</name>
<evidence type="ECO:0000256" key="6">
    <source>
        <dbReference type="ARBA" id="ARBA00023136"/>
    </source>
</evidence>
<keyword evidence="6 8" id="KW-0472">Membrane</keyword>
<evidence type="ECO:0000256" key="8">
    <source>
        <dbReference type="PROSITE-ProRule" id="PRU01360"/>
    </source>
</evidence>
<accession>W2CF93</accession>
<feature type="domain" description="TonB-dependent receptor-like beta-barrel" evidence="10">
    <location>
        <begin position="469"/>
        <end position="819"/>
    </location>
</feature>
<gene>
    <name evidence="12" type="ORF">T229_05075</name>
</gene>
<evidence type="ECO:0000256" key="3">
    <source>
        <dbReference type="ARBA" id="ARBA00022452"/>
    </source>
</evidence>
<comment type="caution">
    <text evidence="12">The sequence shown here is derived from an EMBL/GenBank/DDBJ whole genome shotgun (WGS) entry which is preliminary data.</text>
</comment>
<dbReference type="NCBIfam" id="TIGR04057">
    <property type="entry name" value="SusC_RagA_signa"/>
    <property type="match status" value="1"/>
</dbReference>
<dbReference type="AlphaFoldDB" id="W2CF93"/>
<dbReference type="InterPro" id="IPR023996">
    <property type="entry name" value="TonB-dep_OMP_SusC/RagA"/>
</dbReference>
<evidence type="ECO:0000256" key="4">
    <source>
        <dbReference type="ARBA" id="ARBA00022692"/>
    </source>
</evidence>
<dbReference type="Pfam" id="PF07715">
    <property type="entry name" value="Plug"/>
    <property type="match status" value="1"/>
</dbReference>
<comment type="subcellular location">
    <subcellularLocation>
        <location evidence="1 8">Cell outer membrane</location>
        <topology evidence="1 8">Multi-pass membrane protein</topology>
    </subcellularLocation>
</comment>
<feature type="domain" description="TonB-dependent receptor plug" evidence="11">
    <location>
        <begin position="107"/>
        <end position="213"/>
    </location>
</feature>
<evidence type="ECO:0000259" key="10">
    <source>
        <dbReference type="Pfam" id="PF00593"/>
    </source>
</evidence>
<evidence type="ECO:0000256" key="9">
    <source>
        <dbReference type="RuleBase" id="RU003357"/>
    </source>
</evidence>
<dbReference type="Gene3D" id="2.40.170.20">
    <property type="entry name" value="TonB-dependent receptor, beta-barrel domain"/>
    <property type="match status" value="1"/>
</dbReference>
<dbReference type="PATRIC" id="fig|1410950.3.peg.580"/>
<dbReference type="InterPro" id="IPR000531">
    <property type="entry name" value="Beta-barrel_TonB"/>
</dbReference>
<keyword evidence="4 8" id="KW-0812">Transmembrane</keyword>
<evidence type="ECO:0000313" key="13">
    <source>
        <dbReference type="Proteomes" id="UP000018872"/>
    </source>
</evidence>
<keyword evidence="3 8" id="KW-1134">Transmembrane beta strand</keyword>
<comment type="similarity">
    <text evidence="8 9">Belongs to the TonB-dependent receptor family.</text>
</comment>
<keyword evidence="7 8" id="KW-0998">Cell outer membrane</keyword>
<dbReference type="NCBIfam" id="TIGR04056">
    <property type="entry name" value="OMP_RagA_SusC"/>
    <property type="match status" value="1"/>
</dbReference>
<dbReference type="GO" id="GO:0009279">
    <property type="term" value="C:cell outer membrane"/>
    <property type="evidence" value="ECO:0007669"/>
    <property type="project" value="UniProtKB-SubCell"/>
</dbReference>
<evidence type="ECO:0000256" key="1">
    <source>
        <dbReference type="ARBA" id="ARBA00004571"/>
    </source>
</evidence>